<dbReference type="InParanoid" id="A0A409VH20"/>
<feature type="transmembrane region" description="Helical" evidence="5">
    <location>
        <begin position="6"/>
        <end position="26"/>
    </location>
</feature>
<evidence type="ECO:0000256" key="1">
    <source>
        <dbReference type="ARBA" id="ARBA00004141"/>
    </source>
</evidence>
<evidence type="ECO:0000259" key="6">
    <source>
        <dbReference type="Pfam" id="PF13813"/>
    </source>
</evidence>
<sequence>MDAVPPLNLGLLALNELYALFAISVPSSPYRKLFFLPIPILAYIHLYVVGVHGKTPLDTYAVAIRVIFLFFTTLDYVFLRDAPKELRLIGDKTDISKASFFQRYIWAAKLLYSPRNIGWSHENPKHFPPRPNYASRSEFIRVKLRWWICLLFIHDVNLTLTRMNPMFKDVPPVFDGRVLTDVWQLLWRVHLGIGVLVAIIVSTEAFSLIIGVIWVACGFSDFKEWPWVFGSLYDAYSVRTFWRFVNFKAWHQTYRRMFVTPTDAIAHAIGLPRTGRFQRYFKLCLVFTFSAILHQVADCVQAGDWSAPDIMHYFFVQPPMIIIEDAVIEIARRAGIKSSIWTRTFGYFYVAAWFIFISPFWVTTEGPVGHFDYRMEWSLVDGLLRGNWKPYEMVR</sequence>
<keyword evidence="3 5" id="KW-1133">Transmembrane helix</keyword>
<comment type="caution">
    <text evidence="7">The sequence shown here is derived from an EMBL/GenBank/DDBJ whole genome shotgun (WGS) entry which is preliminary data.</text>
</comment>
<name>A0A409VH20_9AGAR</name>
<dbReference type="OrthoDB" id="1077582at2759"/>
<gene>
    <name evidence="7" type="ORF">CVT24_010827</name>
</gene>
<evidence type="ECO:0000256" key="3">
    <source>
        <dbReference type="ARBA" id="ARBA00022989"/>
    </source>
</evidence>
<dbReference type="STRING" id="181874.A0A409VH20"/>
<keyword evidence="4 5" id="KW-0472">Membrane</keyword>
<comment type="subcellular location">
    <subcellularLocation>
        <location evidence="1">Membrane</location>
        <topology evidence="1">Multi-pass membrane protein</topology>
    </subcellularLocation>
</comment>
<feature type="transmembrane region" description="Helical" evidence="5">
    <location>
        <begin position="33"/>
        <end position="53"/>
    </location>
</feature>
<keyword evidence="8" id="KW-1185">Reference proteome</keyword>
<feature type="domain" description="Wax synthase" evidence="6">
    <location>
        <begin position="225"/>
        <end position="315"/>
    </location>
</feature>
<organism evidence="7 8">
    <name type="scientific">Panaeolus cyanescens</name>
    <dbReference type="NCBI Taxonomy" id="181874"/>
    <lineage>
        <taxon>Eukaryota</taxon>
        <taxon>Fungi</taxon>
        <taxon>Dikarya</taxon>
        <taxon>Basidiomycota</taxon>
        <taxon>Agaricomycotina</taxon>
        <taxon>Agaricomycetes</taxon>
        <taxon>Agaricomycetidae</taxon>
        <taxon>Agaricales</taxon>
        <taxon>Agaricineae</taxon>
        <taxon>Galeropsidaceae</taxon>
        <taxon>Panaeolus</taxon>
    </lineage>
</organism>
<dbReference type="Proteomes" id="UP000284842">
    <property type="component" value="Unassembled WGS sequence"/>
</dbReference>
<keyword evidence="2 5" id="KW-0812">Transmembrane</keyword>
<dbReference type="AlphaFoldDB" id="A0A409VH20"/>
<protein>
    <recommendedName>
        <fullName evidence="6">Wax synthase domain-containing protein</fullName>
    </recommendedName>
</protein>
<evidence type="ECO:0000256" key="5">
    <source>
        <dbReference type="SAM" id="Phobius"/>
    </source>
</evidence>
<dbReference type="InterPro" id="IPR032805">
    <property type="entry name" value="Wax_synthase_dom"/>
</dbReference>
<reference evidence="7 8" key="1">
    <citation type="journal article" date="2018" name="Evol. Lett.">
        <title>Horizontal gene cluster transfer increased hallucinogenic mushroom diversity.</title>
        <authorList>
            <person name="Reynolds H.T."/>
            <person name="Vijayakumar V."/>
            <person name="Gluck-Thaler E."/>
            <person name="Korotkin H.B."/>
            <person name="Matheny P.B."/>
            <person name="Slot J.C."/>
        </authorList>
    </citation>
    <scope>NUCLEOTIDE SEQUENCE [LARGE SCALE GENOMIC DNA]</scope>
    <source>
        <strain evidence="7 8">2629</strain>
    </source>
</reference>
<evidence type="ECO:0000313" key="8">
    <source>
        <dbReference type="Proteomes" id="UP000284842"/>
    </source>
</evidence>
<accession>A0A409VH20</accession>
<evidence type="ECO:0000256" key="4">
    <source>
        <dbReference type="ARBA" id="ARBA00023136"/>
    </source>
</evidence>
<dbReference type="EMBL" id="NHTK01006063">
    <property type="protein sequence ID" value="PPQ65564.1"/>
    <property type="molecule type" value="Genomic_DNA"/>
</dbReference>
<evidence type="ECO:0000313" key="7">
    <source>
        <dbReference type="EMBL" id="PPQ65564.1"/>
    </source>
</evidence>
<feature type="transmembrane region" description="Helical" evidence="5">
    <location>
        <begin position="187"/>
        <end position="217"/>
    </location>
</feature>
<feature type="transmembrane region" description="Helical" evidence="5">
    <location>
        <begin position="59"/>
        <end position="79"/>
    </location>
</feature>
<feature type="transmembrane region" description="Helical" evidence="5">
    <location>
        <begin position="340"/>
        <end position="362"/>
    </location>
</feature>
<dbReference type="Pfam" id="PF13813">
    <property type="entry name" value="MBOAT_2"/>
    <property type="match status" value="1"/>
</dbReference>
<evidence type="ECO:0000256" key="2">
    <source>
        <dbReference type="ARBA" id="ARBA00022692"/>
    </source>
</evidence>
<dbReference type="GO" id="GO:0016020">
    <property type="term" value="C:membrane"/>
    <property type="evidence" value="ECO:0007669"/>
    <property type="project" value="UniProtKB-SubCell"/>
</dbReference>
<proteinExistence type="predicted"/>